<proteinExistence type="predicted"/>
<evidence type="ECO:0000259" key="1">
    <source>
        <dbReference type="PROSITE" id="PS00282"/>
    </source>
</evidence>
<accession>A0A1F6AMY2</accession>
<sequence>MGNKISFPLIARIIMLFVCLFLIILGVRFAGNLILGSKSISPTPTLFPTQPPALTPTVTEIFCGGIAGISCPEGFTCKLDGNYPDAGGKCIKVNLSEQKTYCKSPRPQACTEECLLPPPYLCGSNGKSYCTKCQACADKKVEWYQFQDEPCTDTGSGPRPMGDAASKKECLEKGGKWQQWGLIPQEYCQIPSQDAGKPCTDGSQCEYELCMSREQRTPGVCATYRNVFGCYSIVRNGQTGSGLCVD</sequence>
<dbReference type="PROSITE" id="PS00282">
    <property type="entry name" value="KAZAL_1"/>
    <property type="match status" value="1"/>
</dbReference>
<dbReference type="AlphaFoldDB" id="A0A1F6AMY2"/>
<dbReference type="InterPro" id="IPR002350">
    <property type="entry name" value="Kazal_dom"/>
</dbReference>
<name>A0A1F6AMY2_9BACT</name>
<evidence type="ECO:0000313" key="2">
    <source>
        <dbReference type="EMBL" id="OGG26036.1"/>
    </source>
</evidence>
<comment type="caution">
    <text evidence="2">The sequence shown here is derived from an EMBL/GenBank/DDBJ whole genome shotgun (WGS) entry which is preliminary data.</text>
</comment>
<dbReference type="EMBL" id="MFJR01000014">
    <property type="protein sequence ID" value="OGG26036.1"/>
    <property type="molecule type" value="Genomic_DNA"/>
</dbReference>
<organism evidence="2 3">
    <name type="scientific">Candidatus Gottesmanbacteria bacterium RIFCSPLOWO2_01_FULL_39_12b</name>
    <dbReference type="NCBI Taxonomy" id="1798388"/>
    <lineage>
        <taxon>Bacteria</taxon>
        <taxon>Candidatus Gottesmaniibacteriota</taxon>
    </lineage>
</organism>
<evidence type="ECO:0000313" key="3">
    <source>
        <dbReference type="Proteomes" id="UP000176609"/>
    </source>
</evidence>
<feature type="domain" description="Kazal-like" evidence="1">
    <location>
        <begin position="114"/>
        <end position="136"/>
    </location>
</feature>
<dbReference type="Proteomes" id="UP000176609">
    <property type="component" value="Unassembled WGS sequence"/>
</dbReference>
<gene>
    <name evidence="2" type="ORF">A2960_05790</name>
</gene>
<reference evidence="2 3" key="1">
    <citation type="journal article" date="2016" name="Nat. Commun.">
        <title>Thousands of microbial genomes shed light on interconnected biogeochemical processes in an aquifer system.</title>
        <authorList>
            <person name="Anantharaman K."/>
            <person name="Brown C.T."/>
            <person name="Hug L.A."/>
            <person name="Sharon I."/>
            <person name="Castelle C.J."/>
            <person name="Probst A.J."/>
            <person name="Thomas B.C."/>
            <person name="Singh A."/>
            <person name="Wilkins M.J."/>
            <person name="Karaoz U."/>
            <person name="Brodie E.L."/>
            <person name="Williams K.H."/>
            <person name="Hubbard S.S."/>
            <person name="Banfield J.F."/>
        </authorList>
    </citation>
    <scope>NUCLEOTIDE SEQUENCE [LARGE SCALE GENOMIC DNA]</scope>
</reference>
<protein>
    <recommendedName>
        <fullName evidence="1">Kazal-like domain-containing protein</fullName>
    </recommendedName>
</protein>